<dbReference type="InterPro" id="IPR002059">
    <property type="entry name" value="CSP_DNA-bd"/>
</dbReference>
<dbReference type="OrthoDB" id="407209at2759"/>
<dbReference type="EMBL" id="CAMXCT020000369">
    <property type="protein sequence ID" value="CAL1131203.1"/>
    <property type="molecule type" value="Genomic_DNA"/>
</dbReference>
<evidence type="ECO:0000313" key="2">
    <source>
        <dbReference type="EMBL" id="CAI3977828.1"/>
    </source>
</evidence>
<evidence type="ECO:0000313" key="5">
    <source>
        <dbReference type="Proteomes" id="UP001152797"/>
    </source>
</evidence>
<dbReference type="PANTHER" id="PTHR46565">
    <property type="entry name" value="COLD SHOCK DOMAIN PROTEIN 2"/>
    <property type="match status" value="1"/>
</dbReference>
<dbReference type="InterPro" id="IPR012340">
    <property type="entry name" value="NA-bd_OB-fold"/>
</dbReference>
<evidence type="ECO:0000259" key="1">
    <source>
        <dbReference type="PROSITE" id="PS51857"/>
    </source>
</evidence>
<dbReference type="AlphaFoldDB" id="A0A9P1BSV6"/>
<dbReference type="Proteomes" id="UP001152797">
    <property type="component" value="Unassembled WGS sequence"/>
</dbReference>
<organism evidence="2">
    <name type="scientific">Cladocopium goreaui</name>
    <dbReference type="NCBI Taxonomy" id="2562237"/>
    <lineage>
        <taxon>Eukaryota</taxon>
        <taxon>Sar</taxon>
        <taxon>Alveolata</taxon>
        <taxon>Dinophyceae</taxon>
        <taxon>Suessiales</taxon>
        <taxon>Symbiodiniaceae</taxon>
        <taxon>Cladocopium</taxon>
    </lineage>
</organism>
<dbReference type="PROSITE" id="PS51857">
    <property type="entry name" value="CSD_2"/>
    <property type="match status" value="1"/>
</dbReference>
<dbReference type="SUPFAM" id="SSF50249">
    <property type="entry name" value="Nucleic acid-binding proteins"/>
    <property type="match status" value="1"/>
</dbReference>
<sequence>MVVWQVQKPWLKQNQPYRANFPILTGGYAGYGGKGLAKGWQPPARKPPPTVPADYQVDVNARYFGTVIFYHKYRGYGFIEPMEAEIPTEKVFVHWKQISSDDRFPILVKGLEVEFSLMTWNQRGLNTLRANHVTLVGGLNIALQDELDANEKMFVGGQHLRYTGTLKFYSPRHGFGYVLMDQGYDVDASVPGELRVDHEEVNASGQQPVHMRNIAVEFGIYRNDRGQYKVYNMTLQGGHPLTQDALENRISMGVGTYRGLIAFWNWRQGYGFIRPEPTCLLPEKVVAKLAEQAEAARQRGKRIAEDTLLYFRKPDVAPGLNPMQGSKVGFQVYIDDKGAGACDVTA</sequence>
<proteinExistence type="predicted"/>
<name>A0A9P1BSV6_9DINO</name>
<dbReference type="PANTHER" id="PTHR46565:SF20">
    <property type="entry name" value="COLD SHOCK DOMAIN-CONTAINING PROTEIN 4"/>
    <property type="match status" value="1"/>
</dbReference>
<feature type="domain" description="CSD" evidence="1">
    <location>
        <begin position="62"/>
        <end position="135"/>
    </location>
</feature>
<dbReference type="EMBL" id="CAMXCT010000369">
    <property type="protein sequence ID" value="CAI3977828.1"/>
    <property type="molecule type" value="Genomic_DNA"/>
</dbReference>
<accession>A0A9P1BSV6</accession>
<keyword evidence="5" id="KW-1185">Reference proteome</keyword>
<evidence type="ECO:0000313" key="4">
    <source>
        <dbReference type="EMBL" id="CAL4765140.1"/>
    </source>
</evidence>
<reference evidence="2" key="1">
    <citation type="submission" date="2022-10" db="EMBL/GenBank/DDBJ databases">
        <authorList>
            <person name="Chen Y."/>
            <person name="Dougan E. K."/>
            <person name="Chan C."/>
            <person name="Rhodes N."/>
            <person name="Thang M."/>
        </authorList>
    </citation>
    <scope>NUCLEOTIDE SEQUENCE</scope>
</reference>
<reference evidence="3" key="2">
    <citation type="submission" date="2024-04" db="EMBL/GenBank/DDBJ databases">
        <authorList>
            <person name="Chen Y."/>
            <person name="Shah S."/>
            <person name="Dougan E. K."/>
            <person name="Thang M."/>
            <person name="Chan C."/>
        </authorList>
    </citation>
    <scope>NUCLEOTIDE SEQUENCE [LARGE SCALE GENOMIC DNA]</scope>
</reference>
<dbReference type="EMBL" id="CAMXCT030000369">
    <property type="protein sequence ID" value="CAL4765140.1"/>
    <property type="molecule type" value="Genomic_DNA"/>
</dbReference>
<gene>
    <name evidence="2" type="ORF">C1SCF055_LOCUS5938</name>
</gene>
<dbReference type="GO" id="GO:0003676">
    <property type="term" value="F:nucleic acid binding"/>
    <property type="evidence" value="ECO:0007669"/>
    <property type="project" value="InterPro"/>
</dbReference>
<dbReference type="Gene3D" id="2.40.50.140">
    <property type="entry name" value="Nucleic acid-binding proteins"/>
    <property type="match status" value="2"/>
</dbReference>
<evidence type="ECO:0000313" key="3">
    <source>
        <dbReference type="EMBL" id="CAL1131203.1"/>
    </source>
</evidence>
<dbReference type="Pfam" id="PF00313">
    <property type="entry name" value="CSD"/>
    <property type="match status" value="1"/>
</dbReference>
<protein>
    <submittedName>
        <fullName evidence="4">Hydroxylamine reductase</fullName>
    </submittedName>
</protein>
<comment type="caution">
    <text evidence="2">The sequence shown here is derived from an EMBL/GenBank/DDBJ whole genome shotgun (WGS) entry which is preliminary data.</text>
</comment>